<evidence type="ECO:0000313" key="2">
    <source>
        <dbReference type="Proteomes" id="UP000541636"/>
    </source>
</evidence>
<comment type="caution">
    <text evidence="1">The sequence shown here is derived from an EMBL/GenBank/DDBJ whole genome shotgun (WGS) entry which is preliminary data.</text>
</comment>
<proteinExistence type="predicted"/>
<evidence type="ECO:0008006" key="3">
    <source>
        <dbReference type="Google" id="ProtNLM"/>
    </source>
</evidence>
<gene>
    <name evidence="1" type="ORF">HF690_10430</name>
</gene>
<dbReference type="InterPro" id="IPR029068">
    <property type="entry name" value="Glyas_Bleomycin-R_OHBP_Dase"/>
</dbReference>
<accession>A0A846ZPJ1</accession>
<keyword evidence="2" id="KW-1185">Reference proteome</keyword>
<dbReference type="AlphaFoldDB" id="A0A846ZPJ1"/>
<protein>
    <recommendedName>
        <fullName evidence="3">Bleomycin resistance protein</fullName>
    </recommendedName>
</protein>
<dbReference type="SUPFAM" id="SSF54593">
    <property type="entry name" value="Glyoxalase/Bleomycin resistance protein/Dihydroxybiphenyl dioxygenase"/>
    <property type="match status" value="1"/>
</dbReference>
<reference evidence="1 2" key="1">
    <citation type="journal article" date="2017" name="Int. J. Syst. Evol. Microbiol.">
        <title>Oleiagrimonas citrea sp. nov., a marine bacterium isolated from tidal flat sediment and emended description of the genus Oleiagrimonas Fang et al. 2015 and Oleiagrimonas soli.</title>
        <authorList>
            <person name="Yang S.H."/>
            <person name="Seo H.S."/>
            <person name="Seong C.N."/>
            <person name="Kwon K.K."/>
        </authorList>
    </citation>
    <scope>NUCLEOTIDE SEQUENCE [LARGE SCALE GENOMIC DNA]</scope>
    <source>
        <strain evidence="1 2">MEBiC09124</strain>
    </source>
</reference>
<dbReference type="Gene3D" id="3.10.180.10">
    <property type="entry name" value="2,3-Dihydroxybiphenyl 1,2-Dioxygenase, domain 1"/>
    <property type="match status" value="1"/>
</dbReference>
<sequence>MMKNLIPKVFYDDLQDGLDLFVGGLGFEVMYRDDTLAVVARDGAKAYLVENADYAAMDRPELAIETDDIDALHAEISARGPQWLHPNVPKVIIQPWGAREFAVLDSTTVCVVFREWPAD</sequence>
<name>A0A846ZPJ1_9GAMM</name>
<dbReference type="EMBL" id="JAAZQD010000004">
    <property type="protein sequence ID" value="NKZ39363.1"/>
    <property type="molecule type" value="Genomic_DNA"/>
</dbReference>
<organism evidence="1 2">
    <name type="scientific">Oleiagrimonas citrea</name>
    <dbReference type="NCBI Taxonomy" id="1665687"/>
    <lineage>
        <taxon>Bacteria</taxon>
        <taxon>Pseudomonadati</taxon>
        <taxon>Pseudomonadota</taxon>
        <taxon>Gammaproteobacteria</taxon>
        <taxon>Lysobacterales</taxon>
        <taxon>Rhodanobacteraceae</taxon>
        <taxon>Oleiagrimonas</taxon>
    </lineage>
</organism>
<evidence type="ECO:0000313" key="1">
    <source>
        <dbReference type="EMBL" id="NKZ39363.1"/>
    </source>
</evidence>
<dbReference type="RefSeq" id="WP_168609403.1">
    <property type="nucleotide sequence ID" value="NZ_JAAZQD010000004.1"/>
</dbReference>
<dbReference type="Proteomes" id="UP000541636">
    <property type="component" value="Unassembled WGS sequence"/>
</dbReference>